<name>W6QNA9_PENRF</name>
<organism evidence="1 2">
    <name type="scientific">Penicillium roqueforti (strain FM164)</name>
    <dbReference type="NCBI Taxonomy" id="1365484"/>
    <lineage>
        <taxon>Eukaryota</taxon>
        <taxon>Fungi</taxon>
        <taxon>Dikarya</taxon>
        <taxon>Ascomycota</taxon>
        <taxon>Pezizomycotina</taxon>
        <taxon>Eurotiomycetes</taxon>
        <taxon>Eurotiomycetidae</taxon>
        <taxon>Eurotiales</taxon>
        <taxon>Aspergillaceae</taxon>
        <taxon>Penicillium</taxon>
    </lineage>
</organism>
<dbReference type="AlphaFoldDB" id="W6QNA9"/>
<gene>
    <name evidence="1" type="ORF">PROQFM164_S02g001282</name>
</gene>
<dbReference type="OrthoDB" id="76567at2759"/>
<protein>
    <submittedName>
        <fullName evidence="1">Genomic scaffold, ProqFM164S02</fullName>
    </submittedName>
</protein>
<dbReference type="Proteomes" id="UP000030686">
    <property type="component" value="Unassembled WGS sequence"/>
</dbReference>
<evidence type="ECO:0000313" key="2">
    <source>
        <dbReference type="Proteomes" id="UP000030686"/>
    </source>
</evidence>
<proteinExistence type="predicted"/>
<dbReference type="EMBL" id="HG792016">
    <property type="protein sequence ID" value="CDM31132.1"/>
    <property type="molecule type" value="Genomic_DNA"/>
</dbReference>
<accession>W6QNA9</accession>
<reference evidence="1" key="1">
    <citation type="journal article" date="2014" name="Nat. Commun.">
        <title>Multiple recent horizontal transfers of a large genomic region in cheese making fungi.</title>
        <authorList>
            <person name="Cheeseman K."/>
            <person name="Ropars J."/>
            <person name="Renault P."/>
            <person name="Dupont J."/>
            <person name="Gouzy J."/>
            <person name="Branca A."/>
            <person name="Abraham A.L."/>
            <person name="Ceppi M."/>
            <person name="Conseiller E."/>
            <person name="Debuchy R."/>
            <person name="Malagnac F."/>
            <person name="Goarin A."/>
            <person name="Silar P."/>
            <person name="Lacoste S."/>
            <person name="Sallet E."/>
            <person name="Bensimon A."/>
            <person name="Giraud T."/>
            <person name="Brygoo Y."/>
        </authorList>
    </citation>
    <scope>NUCLEOTIDE SEQUENCE [LARGE SCALE GENOMIC DNA]</scope>
    <source>
        <strain evidence="1">FM164</strain>
    </source>
</reference>
<evidence type="ECO:0000313" key="1">
    <source>
        <dbReference type="EMBL" id="CDM31132.1"/>
    </source>
</evidence>
<sequence>MEYSGWRVMEINNLTIQEQHIQELYALSYVFCLGYYLWELVPRGYSVLTRSSPLLARRTAFLKLSRTNNTTSVTGESYINGTTMTTTQLDLPFDKVVGRPPHQPLEKDLVIPEQELRSFAEDIWSEQSLI</sequence>
<keyword evidence="2" id="KW-1185">Reference proteome</keyword>